<dbReference type="Proteomes" id="UP000887577">
    <property type="component" value="Unplaced"/>
</dbReference>
<organism evidence="2 3">
    <name type="scientific">Panagrolaimus superbus</name>
    <dbReference type="NCBI Taxonomy" id="310955"/>
    <lineage>
        <taxon>Eukaryota</taxon>
        <taxon>Metazoa</taxon>
        <taxon>Ecdysozoa</taxon>
        <taxon>Nematoda</taxon>
        <taxon>Chromadorea</taxon>
        <taxon>Rhabditida</taxon>
        <taxon>Tylenchina</taxon>
        <taxon>Panagrolaimomorpha</taxon>
        <taxon>Panagrolaimoidea</taxon>
        <taxon>Panagrolaimidae</taxon>
        <taxon>Panagrolaimus</taxon>
    </lineage>
</organism>
<sequence length="172" mass="18986">MQVFESNHSLEWEPLDLFLSHHSPKSKVAIRSSGTNPEKVFIHGTCNVSGCTEQVHLYELDFSVLDQNNIEYTQIFTERSIDTPIPIPITSTPTIAVKKTPTLVEYINVARDMFAKNKAPSTKPKIILRKEKGYSNASSMGSGSDLRMSTPSLHSCLTNLSGSSDASNRSGR</sequence>
<evidence type="ECO:0000313" key="3">
    <source>
        <dbReference type="WBParaSite" id="PSU_v2.g5371.t1"/>
    </source>
</evidence>
<proteinExistence type="predicted"/>
<evidence type="ECO:0000256" key="1">
    <source>
        <dbReference type="SAM" id="MobiDB-lite"/>
    </source>
</evidence>
<feature type="region of interest" description="Disordered" evidence="1">
    <location>
        <begin position="134"/>
        <end position="172"/>
    </location>
</feature>
<name>A0A914YZK3_9BILA</name>
<dbReference type="WBParaSite" id="PSU_v2.g5371.t1">
    <property type="protein sequence ID" value="PSU_v2.g5371.t1"/>
    <property type="gene ID" value="PSU_v2.g5371"/>
</dbReference>
<keyword evidence="2" id="KW-1185">Reference proteome</keyword>
<feature type="compositionally biased region" description="Polar residues" evidence="1">
    <location>
        <begin position="135"/>
        <end position="172"/>
    </location>
</feature>
<accession>A0A914YZK3</accession>
<protein>
    <submittedName>
        <fullName evidence="3">Uncharacterized protein</fullName>
    </submittedName>
</protein>
<reference evidence="3" key="1">
    <citation type="submission" date="2022-11" db="UniProtKB">
        <authorList>
            <consortium name="WormBaseParasite"/>
        </authorList>
    </citation>
    <scope>IDENTIFICATION</scope>
</reference>
<evidence type="ECO:0000313" key="2">
    <source>
        <dbReference type="Proteomes" id="UP000887577"/>
    </source>
</evidence>
<dbReference type="AlphaFoldDB" id="A0A914YZK3"/>